<protein>
    <submittedName>
        <fullName evidence="2">Uncharacterized protein</fullName>
    </submittedName>
</protein>
<keyword evidence="1" id="KW-0732">Signal</keyword>
<gene>
    <name evidence="2" type="ORF">AVDCRST_MAG91-1909</name>
</gene>
<dbReference type="AlphaFoldDB" id="A0A6J4T7V3"/>
<organism evidence="2">
    <name type="scientific">uncultured Sphingomonadaceae bacterium</name>
    <dbReference type="NCBI Taxonomy" id="169976"/>
    <lineage>
        <taxon>Bacteria</taxon>
        <taxon>Pseudomonadati</taxon>
        <taxon>Pseudomonadota</taxon>
        <taxon>Alphaproteobacteria</taxon>
        <taxon>Sphingomonadales</taxon>
        <taxon>Sphingomonadaceae</taxon>
        <taxon>environmental samples</taxon>
    </lineage>
</organism>
<evidence type="ECO:0000256" key="1">
    <source>
        <dbReference type="SAM" id="SignalP"/>
    </source>
</evidence>
<accession>A0A6J4T7V3</accession>
<proteinExistence type="predicted"/>
<feature type="chain" id="PRO_5026695428" evidence="1">
    <location>
        <begin position="21"/>
        <end position="36"/>
    </location>
</feature>
<reference evidence="2" key="1">
    <citation type="submission" date="2020-02" db="EMBL/GenBank/DDBJ databases">
        <authorList>
            <person name="Meier V. D."/>
        </authorList>
    </citation>
    <scope>NUCLEOTIDE SEQUENCE</scope>
    <source>
        <strain evidence="2">AVDCRST_MAG91</strain>
    </source>
</reference>
<evidence type="ECO:0000313" key="2">
    <source>
        <dbReference type="EMBL" id="CAA9516014.1"/>
    </source>
</evidence>
<name>A0A6J4T7V3_9SPHN</name>
<dbReference type="EMBL" id="CADCVX010000353">
    <property type="protein sequence ID" value="CAA9516014.1"/>
    <property type="molecule type" value="Genomic_DNA"/>
</dbReference>
<feature type="signal peptide" evidence="1">
    <location>
        <begin position="1"/>
        <end position="20"/>
    </location>
</feature>
<sequence>MKKIFAAAVILVMYGSVAYAAASEAIYTVATACGMP</sequence>